<evidence type="ECO:0000313" key="8">
    <source>
        <dbReference type="EMBL" id="MBZ2387376.1"/>
    </source>
</evidence>
<comment type="domain">
    <text evidence="6">Has three domains with a flexible linker between the domains II and III and assumes an 'L' shape. Domain III is highly mobile and contacts RuvB.</text>
</comment>
<dbReference type="Gene3D" id="1.10.8.10">
    <property type="entry name" value="DNA helicase RuvA subunit, C-terminal domain"/>
    <property type="match status" value="1"/>
</dbReference>
<comment type="caution">
    <text evidence="6">Lacks conserved residue(s) required for the propagation of feature annotation.</text>
</comment>
<dbReference type="Pfam" id="PF14520">
    <property type="entry name" value="HHH_5"/>
    <property type="match status" value="1"/>
</dbReference>
<dbReference type="Pfam" id="PF07499">
    <property type="entry name" value="RuvA_C"/>
    <property type="match status" value="1"/>
</dbReference>
<evidence type="ECO:0000256" key="6">
    <source>
        <dbReference type="HAMAP-Rule" id="MF_00031"/>
    </source>
</evidence>
<dbReference type="SUPFAM" id="SSF47781">
    <property type="entry name" value="RuvA domain 2-like"/>
    <property type="match status" value="1"/>
</dbReference>
<dbReference type="Proteomes" id="UP000734271">
    <property type="component" value="Unassembled WGS sequence"/>
</dbReference>
<dbReference type="InterPro" id="IPR036267">
    <property type="entry name" value="RuvA_C_sf"/>
</dbReference>
<dbReference type="HAMAP" id="MF_00031">
    <property type="entry name" value="DNA_HJ_migration_RuvA"/>
    <property type="match status" value="1"/>
</dbReference>
<dbReference type="SUPFAM" id="SSF46929">
    <property type="entry name" value="DNA helicase RuvA subunit, C-terminal domain"/>
    <property type="match status" value="1"/>
</dbReference>
<dbReference type="InterPro" id="IPR003583">
    <property type="entry name" value="Hlx-hairpin-Hlx_DNA-bd_motif"/>
</dbReference>
<proteinExistence type="inferred from homology"/>
<keyword evidence="5 6" id="KW-0234">DNA repair</keyword>
<name>A0ABS7T0R8_9FIRM</name>
<reference evidence="8 9" key="1">
    <citation type="submission" date="2021-08" db="EMBL/GenBank/DDBJ databases">
        <title>FDA dAtabase for Regulatory Grade micrObial Sequences (FDA-ARGOS): Supporting development and validation of Infectious Disease Dx tests.</title>
        <authorList>
            <person name="Sproer C."/>
            <person name="Gronow S."/>
            <person name="Severitt S."/>
            <person name="Schroder I."/>
            <person name="Tallon L."/>
            <person name="Sadzewicz L."/>
            <person name="Zhao X."/>
            <person name="Boylan J."/>
            <person name="Ott S."/>
            <person name="Bowen H."/>
            <person name="Vavikolanu K."/>
            <person name="Hazen T."/>
            <person name="Aluvathingal J."/>
            <person name="Nadendla S."/>
            <person name="Lowell S."/>
            <person name="Myers T."/>
            <person name="Yan Y."/>
            <person name="Sichtig H."/>
        </authorList>
    </citation>
    <scope>NUCLEOTIDE SEQUENCE [LARGE SCALE GENOMIC DNA]</scope>
    <source>
        <strain evidence="8 9">FDAARGOS_1460</strain>
    </source>
</reference>
<evidence type="ECO:0000256" key="4">
    <source>
        <dbReference type="ARBA" id="ARBA00023172"/>
    </source>
</evidence>
<comment type="subcellular location">
    <subcellularLocation>
        <location evidence="6">Cytoplasm</location>
    </subcellularLocation>
</comment>
<gene>
    <name evidence="6 8" type="primary">ruvA</name>
    <name evidence="8" type="ORF">K8P03_08785</name>
</gene>
<dbReference type="CDD" id="cd14332">
    <property type="entry name" value="UBA_RuvA_C"/>
    <property type="match status" value="1"/>
</dbReference>
<evidence type="ECO:0000256" key="3">
    <source>
        <dbReference type="ARBA" id="ARBA00023125"/>
    </source>
</evidence>
<comment type="caution">
    <text evidence="8">The sequence shown here is derived from an EMBL/GenBank/DDBJ whole genome shotgun (WGS) entry which is preliminary data.</text>
</comment>
<feature type="domain" description="Helix-hairpin-helix DNA-binding motif class 1" evidence="7">
    <location>
        <begin position="72"/>
        <end position="91"/>
    </location>
</feature>
<keyword evidence="4 6" id="KW-0233">DNA recombination</keyword>
<feature type="region of interest" description="Domain III" evidence="6">
    <location>
        <begin position="148"/>
        <end position="196"/>
    </location>
</feature>
<sequence length="196" mass="21893">MISYIKGDVKEISEEGFVIENNNIGYFINSTLTSLSNIQINNEYKIYTSMQVREDDISIYGFYSKEELEMFLLLISVSSIGPKIALGMLSSISSDEIKLAIVNNDIDKLTKAKGIGKKTASRIILELVDKVKKMALPDANKIEQVSPVENDNLGVARDALKNLGYMENDIARVLSELRDADLNLEALIKESLKRLI</sequence>
<dbReference type="InterPro" id="IPR000085">
    <property type="entry name" value="RuvA"/>
</dbReference>
<dbReference type="RefSeq" id="WP_223420320.1">
    <property type="nucleotide sequence ID" value="NZ_JAIPME010000002.1"/>
</dbReference>
<accession>A0ABS7T0R8</accession>
<evidence type="ECO:0000256" key="1">
    <source>
        <dbReference type="ARBA" id="ARBA00022490"/>
    </source>
</evidence>
<dbReference type="InterPro" id="IPR011114">
    <property type="entry name" value="RuvA_C"/>
</dbReference>
<organism evidence="8 9">
    <name type="scientific">Anaerococcus murdochii</name>
    <dbReference type="NCBI Taxonomy" id="411577"/>
    <lineage>
        <taxon>Bacteria</taxon>
        <taxon>Bacillati</taxon>
        <taxon>Bacillota</taxon>
        <taxon>Tissierellia</taxon>
        <taxon>Tissierellales</taxon>
        <taxon>Peptoniphilaceae</taxon>
        <taxon>Anaerococcus</taxon>
    </lineage>
</organism>
<dbReference type="InterPro" id="IPR010994">
    <property type="entry name" value="RuvA_2-like"/>
</dbReference>
<evidence type="ECO:0000313" key="9">
    <source>
        <dbReference type="Proteomes" id="UP000734271"/>
    </source>
</evidence>
<dbReference type="NCBIfam" id="TIGR00084">
    <property type="entry name" value="ruvA"/>
    <property type="match status" value="1"/>
</dbReference>
<dbReference type="Gene3D" id="2.40.50.140">
    <property type="entry name" value="Nucleic acid-binding proteins"/>
    <property type="match status" value="1"/>
</dbReference>
<dbReference type="Gene3D" id="1.10.150.20">
    <property type="entry name" value="5' to 3' exonuclease, C-terminal subdomain"/>
    <property type="match status" value="1"/>
</dbReference>
<dbReference type="Pfam" id="PF01330">
    <property type="entry name" value="RuvA_N"/>
    <property type="match status" value="1"/>
</dbReference>
<protein>
    <recommendedName>
        <fullName evidence="6">Holliday junction branch migration complex subunit RuvA</fullName>
    </recommendedName>
</protein>
<dbReference type="SMART" id="SM00278">
    <property type="entry name" value="HhH1"/>
    <property type="match status" value="2"/>
</dbReference>
<feature type="domain" description="Helix-hairpin-helix DNA-binding motif class 1" evidence="7">
    <location>
        <begin position="107"/>
        <end position="126"/>
    </location>
</feature>
<dbReference type="GO" id="GO:0016787">
    <property type="term" value="F:hydrolase activity"/>
    <property type="evidence" value="ECO:0007669"/>
    <property type="project" value="UniProtKB-KW"/>
</dbReference>
<evidence type="ECO:0000259" key="7">
    <source>
        <dbReference type="SMART" id="SM00278"/>
    </source>
</evidence>
<dbReference type="EMBL" id="JAIPME010000002">
    <property type="protein sequence ID" value="MBZ2387376.1"/>
    <property type="molecule type" value="Genomic_DNA"/>
</dbReference>
<dbReference type="GO" id="GO:0003678">
    <property type="term" value="F:DNA helicase activity"/>
    <property type="evidence" value="ECO:0007669"/>
    <property type="project" value="UniProtKB-EC"/>
</dbReference>
<dbReference type="InterPro" id="IPR012340">
    <property type="entry name" value="NA-bd_OB-fold"/>
</dbReference>
<keyword evidence="8" id="KW-0378">Hydrolase</keyword>
<keyword evidence="2 6" id="KW-0227">DNA damage</keyword>
<keyword evidence="1 6" id="KW-0963">Cytoplasm</keyword>
<comment type="subunit">
    <text evidence="6">Homotetramer. Forms an RuvA(8)-RuvB(12)-Holliday junction (HJ) complex. HJ DNA is sandwiched between 2 RuvA tetramers; dsDNA enters through RuvA and exits via RuvB. An RuvB hexamer assembles on each DNA strand where it exits the tetramer. Each RuvB hexamer is contacted by two RuvA subunits (via domain III) on 2 adjacent RuvB subunits; this complex drives branch migration. In the full resolvosome a probable DNA-RuvA(4)-RuvB(12)-RuvC(2) complex forms which resolves the HJ.</text>
</comment>
<comment type="function">
    <text evidence="6">The RuvA-RuvB-RuvC complex processes Holliday junction (HJ) DNA during genetic recombination and DNA repair, while the RuvA-RuvB complex plays an important role in the rescue of blocked DNA replication forks via replication fork reversal (RFR). RuvA specifically binds to HJ cruciform DNA, conferring on it an open structure. The RuvB hexamer acts as an ATP-dependent pump, pulling dsDNA into and through the RuvAB complex. HJ branch migration allows RuvC to scan DNA until it finds its consensus sequence, where it cleaves and resolves the cruciform DNA.</text>
</comment>
<dbReference type="SUPFAM" id="SSF50249">
    <property type="entry name" value="Nucleic acid-binding proteins"/>
    <property type="match status" value="1"/>
</dbReference>
<evidence type="ECO:0000256" key="2">
    <source>
        <dbReference type="ARBA" id="ARBA00022763"/>
    </source>
</evidence>
<keyword evidence="9" id="KW-1185">Reference proteome</keyword>
<evidence type="ECO:0000256" key="5">
    <source>
        <dbReference type="ARBA" id="ARBA00023204"/>
    </source>
</evidence>
<keyword evidence="3 6" id="KW-0238">DNA-binding</keyword>
<comment type="similarity">
    <text evidence="6">Belongs to the RuvA family.</text>
</comment>
<dbReference type="InterPro" id="IPR013849">
    <property type="entry name" value="DNA_helicase_Holl-junc_RuvA_I"/>
</dbReference>